<dbReference type="SMART" id="SM00474">
    <property type="entry name" value="35EXOc"/>
    <property type="match status" value="1"/>
</dbReference>
<protein>
    <recommendedName>
        <fullName evidence="3">3'-5' exonuclease domain-containing protein</fullName>
    </recommendedName>
</protein>
<dbReference type="FunFam" id="3.30.420.10:FF:000054">
    <property type="entry name" value="Werner Syndrome-like exonuclease"/>
    <property type="match status" value="1"/>
</dbReference>
<dbReference type="SUPFAM" id="SSF53098">
    <property type="entry name" value="Ribonuclease H-like"/>
    <property type="match status" value="1"/>
</dbReference>
<gene>
    <name evidence="4" type="ORF">URODEC1_LOCUS36839</name>
</gene>
<proteinExistence type="predicted"/>
<dbReference type="PANTHER" id="PTHR13620">
    <property type="entry name" value="3-5 EXONUCLEASE"/>
    <property type="match status" value="1"/>
</dbReference>
<dbReference type="GO" id="GO:0008408">
    <property type="term" value="F:3'-5' exonuclease activity"/>
    <property type="evidence" value="ECO:0007669"/>
    <property type="project" value="UniProtKB-ARBA"/>
</dbReference>
<evidence type="ECO:0000259" key="3">
    <source>
        <dbReference type="SMART" id="SM00474"/>
    </source>
</evidence>
<keyword evidence="1" id="KW-0540">Nuclease</keyword>
<dbReference type="CDD" id="cd06141">
    <property type="entry name" value="WRN_exo"/>
    <property type="match status" value="1"/>
</dbReference>
<dbReference type="InterPro" id="IPR012337">
    <property type="entry name" value="RNaseH-like_sf"/>
</dbReference>
<dbReference type="Gene3D" id="3.30.420.10">
    <property type="entry name" value="Ribonuclease H-like superfamily/Ribonuclease H"/>
    <property type="match status" value="1"/>
</dbReference>
<name>A0ABC8YU24_9POAL</name>
<evidence type="ECO:0000256" key="1">
    <source>
        <dbReference type="ARBA" id="ARBA00022722"/>
    </source>
</evidence>
<dbReference type="Pfam" id="PF01612">
    <property type="entry name" value="DNA_pol_A_exo1"/>
    <property type="match status" value="1"/>
</dbReference>
<dbReference type="InterPro" id="IPR051132">
    <property type="entry name" value="3-5_Exonuclease_domain"/>
</dbReference>
<dbReference type="EMBL" id="OZ075127">
    <property type="protein sequence ID" value="CAL4947549.1"/>
    <property type="molecule type" value="Genomic_DNA"/>
</dbReference>
<accession>A0ABC8YU24</accession>
<dbReference type="AlphaFoldDB" id="A0ABC8YU24"/>
<feature type="domain" description="3'-5' exonuclease" evidence="3">
    <location>
        <begin position="26"/>
        <end position="210"/>
    </location>
</feature>
<dbReference type="Proteomes" id="UP001497457">
    <property type="component" value="Chromosome 17b"/>
</dbReference>
<evidence type="ECO:0000256" key="2">
    <source>
        <dbReference type="ARBA" id="ARBA00022801"/>
    </source>
</evidence>
<reference evidence="4" key="1">
    <citation type="submission" date="2024-10" db="EMBL/GenBank/DDBJ databases">
        <authorList>
            <person name="Ryan C."/>
        </authorList>
    </citation>
    <scope>NUCLEOTIDE SEQUENCE [LARGE SCALE GENOMIC DNA]</scope>
</reference>
<dbReference type="PANTHER" id="PTHR13620:SF39">
    <property type="entry name" value="OS04G0225100 PROTEIN"/>
    <property type="match status" value="1"/>
</dbReference>
<sequence length="212" mass="24276">MATEIEAYYPGRRGTYELSFDGHLFDATLTKSGAMVESWLDETYRIRRRRRFQHLVVGLDVEWRPSRDREPGPVAVLQLCVDRRCLVFQILRADYVPDALSDFFADRRFTFVGVGVRDDASMLRDGYGLEVAHAVDLRRLAARALGRSELRRAGLQALVREVMGVEMEKPHRVRVSAWDKRKLTEDQFKYACADAFASMKVGRRCGILLAGM</sequence>
<organism evidence="4 5">
    <name type="scientific">Urochloa decumbens</name>
    <dbReference type="NCBI Taxonomy" id="240449"/>
    <lineage>
        <taxon>Eukaryota</taxon>
        <taxon>Viridiplantae</taxon>
        <taxon>Streptophyta</taxon>
        <taxon>Embryophyta</taxon>
        <taxon>Tracheophyta</taxon>
        <taxon>Spermatophyta</taxon>
        <taxon>Magnoliopsida</taxon>
        <taxon>Liliopsida</taxon>
        <taxon>Poales</taxon>
        <taxon>Poaceae</taxon>
        <taxon>PACMAD clade</taxon>
        <taxon>Panicoideae</taxon>
        <taxon>Panicodae</taxon>
        <taxon>Paniceae</taxon>
        <taxon>Melinidinae</taxon>
        <taxon>Urochloa</taxon>
    </lineage>
</organism>
<dbReference type="InterPro" id="IPR002562">
    <property type="entry name" value="3'-5'_exonuclease_dom"/>
</dbReference>
<evidence type="ECO:0000313" key="4">
    <source>
        <dbReference type="EMBL" id="CAL4947549.1"/>
    </source>
</evidence>
<keyword evidence="2" id="KW-0378">Hydrolase</keyword>
<keyword evidence="5" id="KW-1185">Reference proteome</keyword>
<evidence type="ECO:0000313" key="5">
    <source>
        <dbReference type="Proteomes" id="UP001497457"/>
    </source>
</evidence>
<dbReference type="InterPro" id="IPR036397">
    <property type="entry name" value="RNaseH_sf"/>
</dbReference>